<name>D4F8T1_EDWTA</name>
<accession>D4F8T1</accession>
<evidence type="ECO:0000256" key="1">
    <source>
        <dbReference type="SAM" id="MobiDB-lite"/>
    </source>
</evidence>
<evidence type="ECO:0000313" key="3">
    <source>
        <dbReference type="Proteomes" id="UP000003692"/>
    </source>
</evidence>
<reference evidence="2 3" key="1">
    <citation type="submission" date="2010-02" db="EMBL/GenBank/DDBJ databases">
        <authorList>
            <person name="Weinstock G."/>
            <person name="Sodergren E."/>
            <person name="Clifton S."/>
            <person name="Fulton L."/>
            <person name="Fulton B."/>
            <person name="Courtney L."/>
            <person name="Fronick C."/>
            <person name="Harrison M."/>
            <person name="Strong C."/>
            <person name="Farmer C."/>
            <person name="Delahaunty K."/>
            <person name="Markovic C."/>
            <person name="Hall O."/>
            <person name="Minx P."/>
            <person name="Tomlinson C."/>
            <person name="Mitreva M."/>
            <person name="Nelson J."/>
            <person name="Hou S."/>
            <person name="Wollam A."/>
            <person name="Pepin K.H."/>
            <person name="Johnson M."/>
            <person name="Bhonagiri V."/>
            <person name="Zhang X."/>
            <person name="Suruliraj S."/>
            <person name="Warren W."/>
            <person name="Chinwalla A."/>
            <person name="Mardis E.R."/>
            <person name="Wilson R.K."/>
        </authorList>
    </citation>
    <scope>NUCLEOTIDE SEQUENCE [LARGE SCALE GENOMIC DNA]</scope>
    <source>
        <strain evidence="2 3">ATCC 23685</strain>
    </source>
</reference>
<proteinExistence type="predicted"/>
<organism evidence="2 3">
    <name type="scientific">Edwardsiella tarda ATCC 23685</name>
    <dbReference type="NCBI Taxonomy" id="500638"/>
    <lineage>
        <taxon>Bacteria</taxon>
        <taxon>Pseudomonadati</taxon>
        <taxon>Pseudomonadota</taxon>
        <taxon>Gammaproteobacteria</taxon>
        <taxon>Enterobacterales</taxon>
        <taxon>Hafniaceae</taxon>
        <taxon>Edwardsiella</taxon>
    </lineage>
</organism>
<protein>
    <submittedName>
        <fullName evidence="2">Uncharacterized protein</fullName>
    </submittedName>
</protein>
<dbReference type="AlphaFoldDB" id="D4F8T1"/>
<gene>
    <name evidence="2" type="ORF">EDWATA_03183</name>
</gene>
<sequence>MRWLTPRPKHPTLTKGPMTAEGDVIDGRGDEQWLEEIFRHSLPRVARRVPPLYAPEARHFPLGMTPPGAILPHHRAHLFGSQGARSVSIDGLQ</sequence>
<evidence type="ECO:0000313" key="2">
    <source>
        <dbReference type="EMBL" id="EFE21835.1"/>
    </source>
</evidence>
<dbReference type="EMBL" id="ADGK01000264">
    <property type="protein sequence ID" value="EFE21835.1"/>
    <property type="molecule type" value="Genomic_DNA"/>
</dbReference>
<comment type="caution">
    <text evidence="2">The sequence shown here is derived from an EMBL/GenBank/DDBJ whole genome shotgun (WGS) entry which is preliminary data.</text>
</comment>
<dbReference type="HOGENOM" id="CLU_2395062_0_0_6"/>
<dbReference type="Proteomes" id="UP000003692">
    <property type="component" value="Unassembled WGS sequence"/>
</dbReference>
<feature type="region of interest" description="Disordered" evidence="1">
    <location>
        <begin position="1"/>
        <end position="24"/>
    </location>
</feature>